<dbReference type="InterPro" id="IPR048286">
    <property type="entry name" value="Integrin_alpha_Ig-like_3"/>
</dbReference>
<dbReference type="InterPro" id="IPR018184">
    <property type="entry name" value="Integrin_alpha_C_CS"/>
</dbReference>
<keyword evidence="11" id="KW-0325">Glycoprotein</keyword>
<dbReference type="Gene3D" id="1.20.5.930">
    <property type="entry name" value="Bicelle-embedded integrin alpha(iib) transmembrane segment"/>
    <property type="match status" value="1"/>
</dbReference>
<evidence type="ECO:0000256" key="7">
    <source>
        <dbReference type="ARBA" id="ARBA00022989"/>
    </source>
</evidence>
<evidence type="ECO:0000313" key="17">
    <source>
        <dbReference type="EMBL" id="CAH3015808.1"/>
    </source>
</evidence>
<evidence type="ECO:0000259" key="16">
    <source>
        <dbReference type="Pfam" id="PF20806"/>
    </source>
</evidence>
<keyword evidence="4 13" id="KW-0732">Signal</keyword>
<dbReference type="Pfam" id="PF20805">
    <property type="entry name" value="Integrin_A_Ig_2"/>
    <property type="match status" value="1"/>
</dbReference>
<evidence type="ECO:0000256" key="8">
    <source>
        <dbReference type="ARBA" id="ARBA00023037"/>
    </source>
</evidence>
<feature type="repeat" description="FG-GAP" evidence="12">
    <location>
        <begin position="422"/>
        <end position="484"/>
    </location>
</feature>
<keyword evidence="3 13" id="KW-0812">Transmembrane</keyword>
<dbReference type="Pfam" id="PF08441">
    <property type="entry name" value="Integrin_A_Ig_1"/>
    <property type="match status" value="1"/>
</dbReference>
<evidence type="ECO:0000256" key="12">
    <source>
        <dbReference type="PROSITE-ProRule" id="PRU00803"/>
    </source>
</evidence>
<evidence type="ECO:0000256" key="3">
    <source>
        <dbReference type="ARBA" id="ARBA00022692"/>
    </source>
</evidence>
<dbReference type="InterPro" id="IPR000413">
    <property type="entry name" value="Integrin_alpha"/>
</dbReference>
<dbReference type="PROSITE" id="PS00242">
    <property type="entry name" value="INTEGRIN_ALPHA"/>
    <property type="match status" value="1"/>
</dbReference>
<feature type="chain" id="PRO_5044988447" evidence="13">
    <location>
        <begin position="24"/>
        <end position="1044"/>
    </location>
</feature>
<name>A0ABN8LJJ4_9CNID</name>
<dbReference type="InterPro" id="IPR013517">
    <property type="entry name" value="FG-GAP"/>
</dbReference>
<dbReference type="InterPro" id="IPR013649">
    <property type="entry name" value="Integrin_alpha_Ig-like_1"/>
</dbReference>
<evidence type="ECO:0000256" key="10">
    <source>
        <dbReference type="ARBA" id="ARBA00023170"/>
    </source>
</evidence>
<comment type="caution">
    <text evidence="17">The sequence shown here is derived from an EMBL/GenBank/DDBJ whole genome shotgun (WGS) entry which is preliminary data.</text>
</comment>
<dbReference type="InterPro" id="IPR028994">
    <property type="entry name" value="Integrin_alpha_N"/>
</dbReference>
<dbReference type="SUPFAM" id="SSF69318">
    <property type="entry name" value="Integrin alpha N-terminal domain"/>
    <property type="match status" value="1"/>
</dbReference>
<keyword evidence="10 13" id="KW-0675">Receptor</keyword>
<sequence length="1044" mass="116606">MESKIIWTLLYYIFIFKVRKVSGFNLDSSSPIIYEGPLQSKMFGYSLATHSYSGKQWLLVGAPSSNVTSLSSSETFVNYGAIFKCEYKPGSKECTEILLDNQPLKTEELTLSNRTIAVETEVKTNQWLGATLYSTGENGRVVTCAPRYKIARPTDDESVKNNRYLGLNGRCFQLRQDLEGVQGPEVTPCGGKHFFYFGNCLSGISAEYSADGYDLLLGTVGIRHRQGGVAAYSLDRKKTVFTPKISWRVESYMGYAVTSGHFLSPRTTEYVGGAPRDNSLYGKVLLYSRQNESIKVTTEIVRPQGITIGSYFGSVLCSVDTNNDMYSDLLVGAPRAQYRDEGRVFVYVNNRKGALNLQDSQGLKGDNIPNAQFGTTIARVGDLNKDGYQDIAVGAPFEGEDGSGAVYIYRGSYNGINPNYKQKIQGSSVEPGLRQFGSAITGTVDMDENGYPDVAVGAYRSNKAVLFRTRSIVNLEGRIHLSRKQIAIESNDGLCRLPDGNDHKCLNLSVCFTLKNKAIQYDRDLQLSYTVELDKKKACLESESNAFRRMFFMDDLTKERIFVISGVHNLTKKRDSYCSRPRTVYLKKKDNLADVASSLTFDLRFGLVKSCGNDLCPVLNDSVQVHHTEEVFFMKKCKNQHVCVPDLAVNGKVILVGYDGNHTFDQNLRIGLVRELILQVTVTNKANDHAYYPKLLVKYPRSLGYLRTGDCKDDLHSGNNTESQSSITCDVGTGIALPGLSKHQFDLKFSAESVEKDLTIIVKTESQDFDANERDNSKEFFVAVKYEADLEVRGYSKPDQVIYSGTVVENKKVEELHEEEIGPEVIQTFTVRNFGPSVVDESKVTITVPKLLRKSDPESYLIYLLQVEVIGPGSCDVLVNPRNIKSAKGNHSISIGNVNRDRRDVISLNCSQAVCQSFQCSLGRMRQGDKVEIKLTSRLWKNTFLKLDEPLVVELETLAQVHPPTKVMQRNEENDIATIVLTAKPERRGNRGKSIPWWVYLLSALGGILLLTGVIFLLYKLGFFKRRKDSLQITDDEIAPMNKA</sequence>
<dbReference type="EMBL" id="CALNXI010000029">
    <property type="protein sequence ID" value="CAH3015808.1"/>
    <property type="molecule type" value="Genomic_DNA"/>
</dbReference>
<dbReference type="Gene3D" id="2.60.40.1530">
    <property type="entry name" value="ntegrin, alpha v. Chain A, domain 4"/>
    <property type="match status" value="1"/>
</dbReference>
<keyword evidence="6 13" id="KW-0130">Cell adhesion</keyword>
<dbReference type="Pfam" id="PF01839">
    <property type="entry name" value="FG-GAP"/>
    <property type="match status" value="2"/>
</dbReference>
<dbReference type="SUPFAM" id="SSF69179">
    <property type="entry name" value="Integrin domains"/>
    <property type="match status" value="3"/>
</dbReference>
<dbReference type="PRINTS" id="PR01185">
    <property type="entry name" value="INTEGRINA"/>
</dbReference>
<evidence type="ECO:0000256" key="5">
    <source>
        <dbReference type="ARBA" id="ARBA00022737"/>
    </source>
</evidence>
<dbReference type="PANTHER" id="PTHR23220:SF122">
    <property type="entry name" value="INTEGRIN ALPHA-PS1"/>
    <property type="match status" value="1"/>
</dbReference>
<evidence type="ECO:0000256" key="1">
    <source>
        <dbReference type="ARBA" id="ARBA00004479"/>
    </source>
</evidence>
<evidence type="ECO:0000259" key="14">
    <source>
        <dbReference type="Pfam" id="PF08441"/>
    </source>
</evidence>
<accession>A0ABN8LJJ4</accession>
<keyword evidence="18" id="KW-1185">Reference proteome</keyword>
<evidence type="ECO:0000256" key="9">
    <source>
        <dbReference type="ARBA" id="ARBA00023136"/>
    </source>
</evidence>
<feature type="signal peptide" evidence="13">
    <location>
        <begin position="1"/>
        <end position="23"/>
    </location>
</feature>
<proteinExistence type="inferred from homology"/>
<evidence type="ECO:0000313" key="18">
    <source>
        <dbReference type="Proteomes" id="UP001159427"/>
    </source>
</evidence>
<organism evidence="17 18">
    <name type="scientific">Porites evermanni</name>
    <dbReference type="NCBI Taxonomy" id="104178"/>
    <lineage>
        <taxon>Eukaryota</taxon>
        <taxon>Metazoa</taxon>
        <taxon>Cnidaria</taxon>
        <taxon>Anthozoa</taxon>
        <taxon>Hexacorallia</taxon>
        <taxon>Scleractinia</taxon>
        <taxon>Fungiina</taxon>
        <taxon>Poritidae</taxon>
        <taxon>Porites</taxon>
    </lineage>
</organism>
<dbReference type="InterPro" id="IPR048285">
    <property type="entry name" value="Integrin_alpha_Ig-like_2"/>
</dbReference>
<comment type="subcellular location">
    <subcellularLocation>
        <location evidence="1 13">Membrane</location>
        <topology evidence="1 13">Single-pass type I membrane protein</topology>
    </subcellularLocation>
</comment>
<evidence type="ECO:0000256" key="11">
    <source>
        <dbReference type="ARBA" id="ARBA00023180"/>
    </source>
</evidence>
<dbReference type="InterPro" id="IPR013519">
    <property type="entry name" value="Int_alpha_beta-p"/>
</dbReference>
<keyword evidence="5" id="KW-0677">Repeat</keyword>
<feature type="transmembrane region" description="Helical" evidence="13">
    <location>
        <begin position="997"/>
        <end position="1019"/>
    </location>
</feature>
<evidence type="ECO:0000259" key="15">
    <source>
        <dbReference type="Pfam" id="PF20805"/>
    </source>
</evidence>
<feature type="domain" description="Integrin alpha second immunoglobulin-like" evidence="15">
    <location>
        <begin position="637"/>
        <end position="770"/>
    </location>
</feature>
<feature type="repeat" description="FG-GAP" evidence="12">
    <location>
        <begin position="298"/>
        <end position="356"/>
    </location>
</feature>
<dbReference type="Gene3D" id="2.60.40.1510">
    <property type="entry name" value="ntegrin, alpha v. Chain A, domain 3"/>
    <property type="match status" value="1"/>
</dbReference>
<feature type="repeat" description="FG-GAP" evidence="12">
    <location>
        <begin position="358"/>
        <end position="418"/>
    </location>
</feature>
<evidence type="ECO:0000256" key="2">
    <source>
        <dbReference type="ARBA" id="ARBA00008054"/>
    </source>
</evidence>
<evidence type="ECO:0000256" key="6">
    <source>
        <dbReference type="ARBA" id="ARBA00022889"/>
    </source>
</evidence>
<feature type="domain" description="Integrin alpha first immunoglubulin-like" evidence="14">
    <location>
        <begin position="469"/>
        <end position="635"/>
    </location>
</feature>
<comment type="similarity">
    <text evidence="2 13">Belongs to the integrin alpha chain family.</text>
</comment>
<protein>
    <submittedName>
        <fullName evidence="17">Uncharacterized protein</fullName>
    </submittedName>
</protein>
<dbReference type="Pfam" id="PF20806">
    <property type="entry name" value="Integrin_A_Ig_3"/>
    <property type="match status" value="1"/>
</dbReference>
<reference evidence="17 18" key="1">
    <citation type="submission" date="2022-05" db="EMBL/GenBank/DDBJ databases">
        <authorList>
            <consortium name="Genoscope - CEA"/>
            <person name="William W."/>
        </authorList>
    </citation>
    <scope>NUCLEOTIDE SEQUENCE [LARGE SCALE GENOMIC DNA]</scope>
</reference>
<feature type="domain" description="Integrin alpha third immunoglobulin-like" evidence="16">
    <location>
        <begin position="790"/>
        <end position="984"/>
    </location>
</feature>
<dbReference type="PROSITE" id="PS51470">
    <property type="entry name" value="FG_GAP"/>
    <property type="match status" value="3"/>
</dbReference>
<dbReference type="Gene3D" id="2.60.40.1460">
    <property type="entry name" value="Integrin domains. Chain A, domain 2"/>
    <property type="match status" value="1"/>
</dbReference>
<keyword evidence="7 13" id="KW-1133">Transmembrane helix</keyword>
<dbReference type="PANTHER" id="PTHR23220">
    <property type="entry name" value="INTEGRIN ALPHA"/>
    <property type="match status" value="1"/>
</dbReference>
<dbReference type="InterPro" id="IPR032695">
    <property type="entry name" value="Integrin_dom_sf"/>
</dbReference>
<gene>
    <name evidence="17" type="ORF">PEVE_00021649</name>
</gene>
<evidence type="ECO:0000256" key="13">
    <source>
        <dbReference type="RuleBase" id="RU003762"/>
    </source>
</evidence>
<dbReference type="Gene3D" id="2.130.10.130">
    <property type="entry name" value="Integrin alpha, N-terminal"/>
    <property type="match status" value="1"/>
</dbReference>
<keyword evidence="9 13" id="KW-0472">Membrane</keyword>
<keyword evidence="8 13" id="KW-0401">Integrin</keyword>
<dbReference type="Proteomes" id="UP001159427">
    <property type="component" value="Unassembled WGS sequence"/>
</dbReference>
<evidence type="ECO:0000256" key="4">
    <source>
        <dbReference type="ARBA" id="ARBA00022729"/>
    </source>
</evidence>
<dbReference type="SMART" id="SM00191">
    <property type="entry name" value="Int_alpha"/>
    <property type="match status" value="5"/>
</dbReference>